<comment type="caution">
    <text evidence="3">The sequence shown here is derived from an EMBL/GenBank/DDBJ whole genome shotgun (WGS) entry which is preliminary data.</text>
</comment>
<evidence type="ECO:0000256" key="1">
    <source>
        <dbReference type="SAM" id="Phobius"/>
    </source>
</evidence>
<dbReference type="Pfam" id="PF04235">
    <property type="entry name" value="DUF418"/>
    <property type="match status" value="1"/>
</dbReference>
<feature type="transmembrane region" description="Helical" evidence="1">
    <location>
        <begin position="273"/>
        <end position="298"/>
    </location>
</feature>
<feature type="transmembrane region" description="Helical" evidence="1">
    <location>
        <begin position="147"/>
        <end position="169"/>
    </location>
</feature>
<dbReference type="InterPro" id="IPR007349">
    <property type="entry name" value="DUF418"/>
</dbReference>
<keyword evidence="1" id="KW-0472">Membrane</keyword>
<dbReference type="AlphaFoldDB" id="A0A7K3RAP4"/>
<feature type="transmembrane region" description="Helical" evidence="1">
    <location>
        <begin position="343"/>
        <end position="362"/>
    </location>
</feature>
<dbReference type="EMBL" id="JAAGMS010000162">
    <property type="protein sequence ID" value="NEB99269.1"/>
    <property type="molecule type" value="Genomic_DNA"/>
</dbReference>
<evidence type="ECO:0000313" key="3">
    <source>
        <dbReference type="EMBL" id="NEB99269.1"/>
    </source>
</evidence>
<dbReference type="PANTHER" id="PTHR30590">
    <property type="entry name" value="INNER MEMBRANE PROTEIN"/>
    <property type="match status" value="1"/>
</dbReference>
<dbReference type="Proteomes" id="UP000470951">
    <property type="component" value="Unassembled WGS sequence"/>
</dbReference>
<feature type="transmembrane region" description="Helical" evidence="1">
    <location>
        <begin position="58"/>
        <end position="83"/>
    </location>
</feature>
<organism evidence="3 4">
    <name type="scientific">Streptomyces anulatus</name>
    <name type="common">Streptomyces chrysomallus</name>
    <dbReference type="NCBI Taxonomy" id="1892"/>
    <lineage>
        <taxon>Bacteria</taxon>
        <taxon>Bacillati</taxon>
        <taxon>Actinomycetota</taxon>
        <taxon>Actinomycetes</taxon>
        <taxon>Kitasatosporales</taxon>
        <taxon>Streptomycetaceae</taxon>
        <taxon>Streptomyces</taxon>
    </lineage>
</organism>
<keyword evidence="1" id="KW-1133">Transmembrane helix</keyword>
<keyword evidence="1" id="KW-0812">Transmembrane</keyword>
<name>A0A7K3RAP4_STRAQ</name>
<dbReference type="InterPro" id="IPR052529">
    <property type="entry name" value="Bact_Transport_Assoc"/>
</dbReference>
<gene>
    <name evidence="3" type="ORF">G3I58_15000</name>
</gene>
<reference evidence="3 4" key="1">
    <citation type="submission" date="2020-01" db="EMBL/GenBank/DDBJ databases">
        <title>Insect and environment-associated Actinomycetes.</title>
        <authorList>
            <person name="Currrie C."/>
            <person name="Chevrette M."/>
            <person name="Carlson C."/>
            <person name="Stubbendieck R."/>
            <person name="Wendt-Pienkowski E."/>
        </authorList>
    </citation>
    <scope>NUCLEOTIDE SEQUENCE [LARGE SCALE GENOMIC DNA]</scope>
    <source>
        <strain evidence="3 4">SID7903</strain>
    </source>
</reference>
<evidence type="ECO:0000313" key="4">
    <source>
        <dbReference type="Proteomes" id="UP000470951"/>
    </source>
</evidence>
<feature type="transmembrane region" description="Helical" evidence="1">
    <location>
        <begin position="318"/>
        <end position="337"/>
    </location>
</feature>
<dbReference type="RefSeq" id="WP_164217429.1">
    <property type="nucleotide sequence ID" value="NZ_JAAGMS010000162.1"/>
</dbReference>
<proteinExistence type="predicted"/>
<accession>A0A7K3RAP4</accession>
<protein>
    <submittedName>
        <fullName evidence="3">DUF418 domain-containing protein</fullName>
    </submittedName>
</protein>
<evidence type="ECO:0000259" key="2">
    <source>
        <dbReference type="Pfam" id="PF04235"/>
    </source>
</evidence>
<feature type="transmembrane region" description="Helical" evidence="1">
    <location>
        <begin position="104"/>
        <end position="135"/>
    </location>
</feature>
<feature type="transmembrane region" description="Helical" evidence="1">
    <location>
        <begin position="20"/>
        <end position="38"/>
    </location>
</feature>
<feature type="transmembrane region" description="Helical" evidence="1">
    <location>
        <begin position="244"/>
        <end position="267"/>
    </location>
</feature>
<sequence length="400" mass="41216">MSAPRTAAAPPVARIGDIDVLRGCALLGILLINAQLMAGPAVAHGGGAGSGLADRGAAWATTALVSGKFYLLFSFLLGYGFTVQRRSAERAGVAFAARHLRRTAALFVLGLVHAVLLFPGDILMTYAALGLVLFALRDVRPRRLLRIAAVLLVSLAALLLAYGLLALALERTQGLAAPAADTGAAYRGGPGSVVRTNIELLPRFLGANVLHSADLLAALLTGLAAGKRRVLAGPGPRPVLLRRVVALGLPLGLAGGAFMAVCTHGPLEGGWFFVGQAAGVLTAPALTAAYACGVLLLVRVPAGRGIGATLAPAGRMSLTNYLAQSLALALVFTGYGLGLYGRLGTTTVLLGCLFLYAAQLALSTLLSRHRRSGPAEFLLRAATRGGLPRRARWTPGTHHS</sequence>
<dbReference type="PANTHER" id="PTHR30590:SF2">
    <property type="entry name" value="INNER MEMBRANE PROTEIN"/>
    <property type="match status" value="1"/>
</dbReference>
<feature type="domain" description="DUF418" evidence="2">
    <location>
        <begin position="225"/>
        <end position="385"/>
    </location>
</feature>